<keyword evidence="1" id="KW-0175">Coiled coil</keyword>
<sequence length="294" mass="34377">MDVGMEYEVLLLQLGSLTRKHYAAEETLREQQEKLENAIKRMSKKNANLEKLQRESLSNTILKLLGSYQRHVAFEENDIISAKLTFDKAYALKIEAHRSVIALEYEIEEKKHRIREVKEDLIRRNIALEDTVTEIEQQIIRLRYEYVQTLEAEEASYQLLEIITDIMATLDTSQTVSNWDQITEIDYLLNHVAPEELDVAEAMLLDLERKTQNLERELHDLKYIYESEYQTLTQAGPAITKFFKDLFSEWSTKAVVEKSLVQLKQLENNVTDLLAKISTEKSRLEQEYASITEK</sequence>
<name>A0A6G7WIW0_9LACT</name>
<evidence type="ECO:0000256" key="1">
    <source>
        <dbReference type="SAM" id="Coils"/>
    </source>
</evidence>
<dbReference type="Proteomes" id="UP000501830">
    <property type="component" value="Chromosome"/>
</dbReference>
<proteinExistence type="predicted"/>
<dbReference type="EMBL" id="CP049889">
    <property type="protein sequence ID" value="QIK52172.1"/>
    <property type="molecule type" value="Genomic_DNA"/>
</dbReference>
<dbReference type="RefSeq" id="WP_166063236.1">
    <property type="nucleotide sequence ID" value="NZ_CP049889.1"/>
</dbReference>
<organism evidence="2 3">
    <name type="scientific">Jeotgalibaca porci</name>
    <dbReference type="NCBI Taxonomy" id="1868793"/>
    <lineage>
        <taxon>Bacteria</taxon>
        <taxon>Bacillati</taxon>
        <taxon>Bacillota</taxon>
        <taxon>Bacilli</taxon>
        <taxon>Lactobacillales</taxon>
        <taxon>Carnobacteriaceae</taxon>
        <taxon>Jeotgalibaca</taxon>
    </lineage>
</organism>
<reference evidence="2 3" key="1">
    <citation type="journal article" date="2017" name="Int. J. Syst. Evol. Microbiol.">
        <title>Jeotgalibaca porci sp. nov. and Jeotgalibaca arthritidis sp. nov., isolated from pigs, and emended description of the genus Jeotgalibaca.</title>
        <authorList>
            <person name="Zamora L."/>
            <person name="Perez-Sancho M."/>
            <person name="Dominguez L."/>
            <person name="Fernandez-Garayzabal J.F."/>
            <person name="Vela A.I."/>
        </authorList>
    </citation>
    <scope>NUCLEOTIDE SEQUENCE [LARGE SCALE GENOMIC DNA]</scope>
    <source>
        <strain evidence="2 3">CCUG 69148</strain>
    </source>
</reference>
<feature type="coiled-coil region" evidence="1">
    <location>
        <begin position="100"/>
        <end position="138"/>
    </location>
</feature>
<feature type="coiled-coil region" evidence="1">
    <location>
        <begin position="197"/>
        <end position="224"/>
    </location>
</feature>
<evidence type="ECO:0000313" key="2">
    <source>
        <dbReference type="EMBL" id="QIK52172.1"/>
    </source>
</evidence>
<evidence type="ECO:0000313" key="3">
    <source>
        <dbReference type="Proteomes" id="UP000501830"/>
    </source>
</evidence>
<feature type="coiled-coil region" evidence="1">
    <location>
        <begin position="21"/>
        <end position="55"/>
    </location>
</feature>
<dbReference type="KEGG" id="jpo:G7058_09070"/>
<accession>A0A6G7WIW0</accession>
<keyword evidence="3" id="KW-1185">Reference proteome</keyword>
<feature type="coiled-coil region" evidence="1">
    <location>
        <begin position="256"/>
        <end position="294"/>
    </location>
</feature>
<gene>
    <name evidence="2" type="ORF">G7058_09070</name>
</gene>
<protein>
    <submittedName>
        <fullName evidence="2">Uncharacterized protein</fullName>
    </submittedName>
</protein>
<dbReference type="AlphaFoldDB" id="A0A6G7WIW0"/>
<dbReference type="GeneID" id="94553433"/>